<accession>A0A5B7F8N9</accession>
<comment type="caution">
    <text evidence="2">The sequence shown here is derived from an EMBL/GenBank/DDBJ whole genome shotgun (WGS) entry which is preliminary data.</text>
</comment>
<keyword evidence="3" id="KW-1185">Reference proteome</keyword>
<reference evidence="2 3" key="1">
    <citation type="submission" date="2019-05" db="EMBL/GenBank/DDBJ databases">
        <title>Another draft genome of Portunus trituberculatus and its Hox gene families provides insights of decapod evolution.</title>
        <authorList>
            <person name="Jeong J.-H."/>
            <person name="Song I."/>
            <person name="Kim S."/>
            <person name="Choi T."/>
            <person name="Kim D."/>
            <person name="Ryu S."/>
            <person name="Kim W."/>
        </authorList>
    </citation>
    <scope>NUCLEOTIDE SEQUENCE [LARGE SCALE GENOMIC DNA]</scope>
    <source>
        <tissue evidence="2">Muscle</tissue>
    </source>
</reference>
<evidence type="ECO:0000313" key="3">
    <source>
        <dbReference type="Proteomes" id="UP000324222"/>
    </source>
</evidence>
<name>A0A5B7F8N9_PORTR</name>
<proteinExistence type="predicted"/>
<feature type="compositionally biased region" description="Basic and acidic residues" evidence="1">
    <location>
        <begin position="62"/>
        <end position="71"/>
    </location>
</feature>
<dbReference type="EMBL" id="VSRR010005135">
    <property type="protein sequence ID" value="MPC41636.1"/>
    <property type="molecule type" value="Genomic_DNA"/>
</dbReference>
<feature type="region of interest" description="Disordered" evidence="1">
    <location>
        <begin position="45"/>
        <end position="76"/>
    </location>
</feature>
<gene>
    <name evidence="2" type="ORF">E2C01_035236</name>
</gene>
<dbReference type="Proteomes" id="UP000324222">
    <property type="component" value="Unassembled WGS sequence"/>
</dbReference>
<dbReference type="AlphaFoldDB" id="A0A5B7F8N9"/>
<evidence type="ECO:0000313" key="2">
    <source>
        <dbReference type="EMBL" id="MPC41636.1"/>
    </source>
</evidence>
<evidence type="ECO:0000256" key="1">
    <source>
        <dbReference type="SAM" id="MobiDB-lite"/>
    </source>
</evidence>
<organism evidence="2 3">
    <name type="scientific">Portunus trituberculatus</name>
    <name type="common">Swimming crab</name>
    <name type="synonym">Neptunus trituberculatus</name>
    <dbReference type="NCBI Taxonomy" id="210409"/>
    <lineage>
        <taxon>Eukaryota</taxon>
        <taxon>Metazoa</taxon>
        <taxon>Ecdysozoa</taxon>
        <taxon>Arthropoda</taxon>
        <taxon>Crustacea</taxon>
        <taxon>Multicrustacea</taxon>
        <taxon>Malacostraca</taxon>
        <taxon>Eumalacostraca</taxon>
        <taxon>Eucarida</taxon>
        <taxon>Decapoda</taxon>
        <taxon>Pleocyemata</taxon>
        <taxon>Brachyura</taxon>
        <taxon>Eubrachyura</taxon>
        <taxon>Portunoidea</taxon>
        <taxon>Portunidae</taxon>
        <taxon>Portuninae</taxon>
        <taxon>Portunus</taxon>
    </lineage>
</organism>
<sequence>MAARSCVGCKRWLPGEVLEPHSCCVSCRPAMCSAEDRCTYVKDAEKRSAKEKKRAKSSAGSSEKRSRRQEPASEAPWASSFVTVEADLTAMKASIGQLSEVLLPLASGSTFSGFAGDGESVRPPPRLVLGVAGPQSPPRLRSFGGGCW</sequence>
<protein>
    <submittedName>
        <fullName evidence="2">Uncharacterized protein</fullName>
    </submittedName>
</protein>